<dbReference type="OrthoDB" id="5287122at2"/>
<feature type="transmembrane region" description="Helical" evidence="1">
    <location>
        <begin position="536"/>
        <end position="558"/>
    </location>
</feature>
<evidence type="ECO:0000256" key="1">
    <source>
        <dbReference type="SAM" id="Phobius"/>
    </source>
</evidence>
<feature type="transmembrane region" description="Helical" evidence="1">
    <location>
        <begin position="997"/>
        <end position="1026"/>
    </location>
</feature>
<dbReference type="GO" id="GO:0042910">
    <property type="term" value="F:xenobiotic transmembrane transporter activity"/>
    <property type="evidence" value="ECO:0007669"/>
    <property type="project" value="TreeGrafter"/>
</dbReference>
<dbReference type="Gene3D" id="3.30.70.1440">
    <property type="entry name" value="Multidrug efflux transporter AcrB pore domain"/>
    <property type="match status" value="1"/>
</dbReference>
<dbReference type="Gene3D" id="3.30.2090.10">
    <property type="entry name" value="Multidrug efflux transporter AcrB TolC docking domain, DN and DC subdomains"/>
    <property type="match status" value="2"/>
</dbReference>
<sequence length="1049" mass="113824">MSENQHLPGEGIIGWFARNSVAANLLLISTIIMGVLSLNELRKESFPSLDPDRVTISVSYDSGDPQQAEEGIALKIEEALESVAGIDRITTTSNSSGASVMVEKESDYPLDDLYDDIKTQVDAINDFPSDADNPIISKATREEHAIWVQLYGDADRETFQDLAERIKSDLLSQSAIRDLDIKATADPVIAVELDEAKLQAYGLSFSDVSDAINAESSSSSSTSLRNNDKVVQLTVSEQAYNQQDFVKIPLLTLDDGTQIYLGDVANVRETFDDDSYTLSRYNGQSGMAIEIVMDEFGDVTNIVDQANAVVAQWNAGNALPENVELVTWYDSSTLILERLSLLVKNALSGIALVFIVLALFLNLRVAIWVAAGLPFVFFGALYFMTDSFMGLTINEMTTFGFIMALGIVVDDAVVVGESIYSTRRSEGDTIQSTIRGTLRVAVPTLFGVFTTVAAFVSLSNVEGPLGQIYAQFGTIVTICLLLSMVESKLILPSHLAHVNTHRDSNRGLWNKIQHGCDSGLQWFSDKIYRKVIKLALANRYAVVILFGALFVLVIGMPLTGKVRISFFPDVEGDTISGEVSMYADASFGQTESALLQLENAAMQADKILTEKYGGSESGIASIQVLAESDSSGELAVEMSANAAYGSNELAKEWTALAGNPEGVKKVSIAARRRMVDAFKVEIKAFDDETVFAVAEAFKEMLENTEGVSGIDDNMSPGVPQYRFELNEQGRALGIETADLASQLLLNFGGSTVQSFQRDSDEVEVQVGYPEDQRQTLADVMNAMIRTDSSVAVPLSSIATVYTDYQQSDITRIDAMRAIYITADVDKDIIASNELVALFQNTLVPEMQNQYTNLVIDFAGEAEQQAETASSMSTLFVLALIAIYALLAVPLRSYIQPLLIMMAIPFGVVGAILGHYFNGLTISILSLFGILALSGVVVNDSLLLVSTFNEIMKDKSTQVRDAIVMACTGRLRAVLLTSVTTFAGLAPLLQETSTQAQFIIPAAASLGYGILFATIITLVLIPALLLINYEVQTLLRSLVARLTGRKLATS</sequence>
<dbReference type="SUPFAM" id="SSF82714">
    <property type="entry name" value="Multidrug efflux transporter AcrB TolC docking domain, DN and DC subdomains"/>
    <property type="match status" value="2"/>
</dbReference>
<feature type="transmembrane region" description="Helical" evidence="1">
    <location>
        <begin position="871"/>
        <end position="890"/>
    </location>
</feature>
<gene>
    <name evidence="2" type="ORF">BCF53_102364</name>
</gene>
<dbReference type="Proteomes" id="UP000295793">
    <property type="component" value="Unassembled WGS sequence"/>
</dbReference>
<evidence type="ECO:0000313" key="2">
    <source>
        <dbReference type="EMBL" id="TCS43337.1"/>
    </source>
</evidence>
<accession>A0A4R3ID31</accession>
<organism evidence="2 3">
    <name type="scientific">Reinekea marinisedimentorum</name>
    <dbReference type="NCBI Taxonomy" id="230495"/>
    <lineage>
        <taxon>Bacteria</taxon>
        <taxon>Pseudomonadati</taxon>
        <taxon>Pseudomonadota</taxon>
        <taxon>Gammaproteobacteria</taxon>
        <taxon>Oceanospirillales</taxon>
        <taxon>Saccharospirillaceae</taxon>
        <taxon>Reinekea</taxon>
    </lineage>
</organism>
<dbReference type="RefSeq" id="WP_132700183.1">
    <property type="nucleotide sequence ID" value="NZ_SLZR01000002.1"/>
</dbReference>
<feature type="transmembrane region" description="Helical" evidence="1">
    <location>
        <begin position="365"/>
        <end position="384"/>
    </location>
</feature>
<protein>
    <submittedName>
        <fullName evidence="2">Multidrug efflux pump subunit AcrB</fullName>
    </submittedName>
</protein>
<dbReference type="PRINTS" id="PR00702">
    <property type="entry name" value="ACRIFLAVINRP"/>
</dbReference>
<keyword evidence="1" id="KW-0472">Membrane</keyword>
<dbReference type="Gene3D" id="3.30.70.1320">
    <property type="entry name" value="Multidrug efflux transporter AcrB pore domain like"/>
    <property type="match status" value="1"/>
</dbReference>
<dbReference type="PANTHER" id="PTHR32063:SF33">
    <property type="entry name" value="RND SUPERFAMILY EFFLUX PUMP PERMEASE COMPONENT"/>
    <property type="match status" value="1"/>
</dbReference>
<dbReference type="AlphaFoldDB" id="A0A4R3ID31"/>
<dbReference type="SUPFAM" id="SSF82866">
    <property type="entry name" value="Multidrug efflux transporter AcrB transmembrane domain"/>
    <property type="match status" value="2"/>
</dbReference>
<evidence type="ECO:0000313" key="3">
    <source>
        <dbReference type="Proteomes" id="UP000295793"/>
    </source>
</evidence>
<feature type="transmembrane region" description="Helical" evidence="1">
    <location>
        <begin position="897"/>
        <end position="916"/>
    </location>
</feature>
<feature type="transmembrane region" description="Helical" evidence="1">
    <location>
        <begin position="922"/>
        <end position="947"/>
    </location>
</feature>
<feature type="transmembrane region" description="Helical" evidence="1">
    <location>
        <begin position="968"/>
        <end position="985"/>
    </location>
</feature>
<feature type="transmembrane region" description="Helical" evidence="1">
    <location>
        <begin position="396"/>
        <end position="415"/>
    </location>
</feature>
<reference evidence="2 3" key="1">
    <citation type="submission" date="2019-03" db="EMBL/GenBank/DDBJ databases">
        <title>Genomic Encyclopedia of Archaeal and Bacterial Type Strains, Phase II (KMG-II): from individual species to whole genera.</title>
        <authorList>
            <person name="Goeker M."/>
        </authorList>
    </citation>
    <scope>NUCLEOTIDE SEQUENCE [LARGE SCALE GENOMIC DNA]</scope>
    <source>
        <strain evidence="2 3">DSM 15388</strain>
    </source>
</reference>
<dbReference type="Gene3D" id="1.20.1640.10">
    <property type="entry name" value="Multidrug efflux transporter AcrB transmembrane domain"/>
    <property type="match status" value="2"/>
</dbReference>
<dbReference type="SUPFAM" id="SSF82693">
    <property type="entry name" value="Multidrug efflux transporter AcrB pore domain, PN1, PN2, PC1 and PC2 subdomains"/>
    <property type="match status" value="1"/>
</dbReference>
<dbReference type="Gene3D" id="3.30.70.1430">
    <property type="entry name" value="Multidrug efflux transporter AcrB pore domain"/>
    <property type="match status" value="2"/>
</dbReference>
<feature type="transmembrane region" description="Helical" evidence="1">
    <location>
        <begin position="468"/>
        <end position="485"/>
    </location>
</feature>
<feature type="transmembrane region" description="Helical" evidence="1">
    <location>
        <begin position="341"/>
        <end position="360"/>
    </location>
</feature>
<proteinExistence type="predicted"/>
<feature type="transmembrane region" description="Helical" evidence="1">
    <location>
        <begin position="436"/>
        <end position="456"/>
    </location>
</feature>
<dbReference type="Pfam" id="PF00873">
    <property type="entry name" value="ACR_tran"/>
    <property type="match status" value="1"/>
</dbReference>
<dbReference type="InterPro" id="IPR027463">
    <property type="entry name" value="AcrB_DN_DC_subdom"/>
</dbReference>
<dbReference type="EMBL" id="SLZR01000002">
    <property type="protein sequence ID" value="TCS43337.1"/>
    <property type="molecule type" value="Genomic_DNA"/>
</dbReference>
<comment type="caution">
    <text evidence="2">The sequence shown here is derived from an EMBL/GenBank/DDBJ whole genome shotgun (WGS) entry which is preliminary data.</text>
</comment>
<dbReference type="PANTHER" id="PTHR32063">
    <property type="match status" value="1"/>
</dbReference>
<name>A0A4R3ID31_9GAMM</name>
<dbReference type="InterPro" id="IPR001036">
    <property type="entry name" value="Acrflvin-R"/>
</dbReference>
<keyword evidence="1" id="KW-1133">Transmembrane helix</keyword>
<keyword evidence="3" id="KW-1185">Reference proteome</keyword>
<keyword evidence="1" id="KW-0812">Transmembrane</keyword>
<feature type="transmembrane region" description="Helical" evidence="1">
    <location>
        <begin position="21"/>
        <end position="38"/>
    </location>
</feature>
<dbReference type="GO" id="GO:0005886">
    <property type="term" value="C:plasma membrane"/>
    <property type="evidence" value="ECO:0007669"/>
    <property type="project" value="TreeGrafter"/>
</dbReference>